<dbReference type="Gene3D" id="3.40.50.1000">
    <property type="entry name" value="HAD superfamily/HAD-like"/>
    <property type="match status" value="1"/>
</dbReference>
<dbReference type="SUPFAM" id="SSF56784">
    <property type="entry name" value="HAD-like"/>
    <property type="match status" value="1"/>
</dbReference>
<gene>
    <name evidence="2" type="ORF">J2X06_002830</name>
</gene>
<keyword evidence="3" id="KW-1185">Reference proteome</keyword>
<evidence type="ECO:0000256" key="1">
    <source>
        <dbReference type="SAM" id="SignalP"/>
    </source>
</evidence>
<dbReference type="EMBL" id="JAVDVY010000002">
    <property type="protein sequence ID" value="MDR7135621.1"/>
    <property type="molecule type" value="Genomic_DNA"/>
</dbReference>
<sequence>MKFARKDLRMTRMRMRMRMVATILLWMAAWPVLATDAQATDALASDVRAADALPSWNDGASKRAIVAFVEKVTTQGSSDFVPASERIAVFDNDGTLWAEKPVPFELYFTSDRIRALAPQHPEWKTTEPYRSVIANDTKGVAAAGKQGVMEMLAATHAGMSTDEFNRIVGEWITTARHPQTGKPYPQMIYQPMLELLEYVRSKGFKTYIVSGGGQEFMRAWTERVYGIPPGQVIGSNGELEYRLVDGKPTLVKLAKVALIDDGPGKPVGIQRFIGRRPIFAFGNSDGDRQMLEWTTAGSGPRFAGLVHHTDSKREYAYDRKDALAKLDKAWDQAMQQGWTVVDMSKEWKVVYPATP</sequence>
<evidence type="ECO:0000313" key="2">
    <source>
        <dbReference type="EMBL" id="MDR7135621.1"/>
    </source>
</evidence>
<dbReference type="InterPro" id="IPR023214">
    <property type="entry name" value="HAD_sf"/>
</dbReference>
<evidence type="ECO:0000313" key="3">
    <source>
        <dbReference type="Proteomes" id="UP001251524"/>
    </source>
</evidence>
<dbReference type="Pfam" id="PF12710">
    <property type="entry name" value="HAD"/>
    <property type="match status" value="1"/>
</dbReference>
<feature type="chain" id="PRO_5045609378" evidence="1">
    <location>
        <begin position="35"/>
        <end position="355"/>
    </location>
</feature>
<protein>
    <submittedName>
        <fullName evidence="2">Phosphoglycolate phosphatase-like HAD superfamily hydrolase</fullName>
    </submittedName>
</protein>
<proteinExistence type="predicted"/>
<comment type="caution">
    <text evidence="2">The sequence shown here is derived from an EMBL/GenBank/DDBJ whole genome shotgun (WGS) entry which is preliminary data.</text>
</comment>
<dbReference type="RefSeq" id="WP_310063405.1">
    <property type="nucleotide sequence ID" value="NZ_JAVDVY010000002.1"/>
</dbReference>
<organism evidence="2 3">
    <name type="scientific">Lysobacter niastensis</name>
    <dbReference type="NCBI Taxonomy" id="380629"/>
    <lineage>
        <taxon>Bacteria</taxon>
        <taxon>Pseudomonadati</taxon>
        <taxon>Pseudomonadota</taxon>
        <taxon>Gammaproteobacteria</taxon>
        <taxon>Lysobacterales</taxon>
        <taxon>Lysobacteraceae</taxon>
        <taxon>Lysobacter</taxon>
    </lineage>
</organism>
<name>A0ABU1WDD6_9GAMM</name>
<feature type="signal peptide" evidence="1">
    <location>
        <begin position="1"/>
        <end position="34"/>
    </location>
</feature>
<dbReference type="InterPro" id="IPR036412">
    <property type="entry name" value="HAD-like_sf"/>
</dbReference>
<dbReference type="CDD" id="cd01427">
    <property type="entry name" value="HAD_like"/>
    <property type="match status" value="1"/>
</dbReference>
<dbReference type="Proteomes" id="UP001251524">
    <property type="component" value="Unassembled WGS sequence"/>
</dbReference>
<keyword evidence="1" id="KW-0732">Signal</keyword>
<accession>A0ABU1WDD6</accession>
<reference evidence="2 3" key="1">
    <citation type="submission" date="2023-07" db="EMBL/GenBank/DDBJ databases">
        <title>Sorghum-associated microbial communities from plants grown in Nebraska, USA.</title>
        <authorList>
            <person name="Schachtman D."/>
        </authorList>
    </citation>
    <scope>NUCLEOTIDE SEQUENCE [LARGE SCALE GENOMIC DNA]</scope>
    <source>
        <strain evidence="2 3">BE198</strain>
    </source>
</reference>